<feature type="chain" id="PRO_5032616063" evidence="1">
    <location>
        <begin position="26"/>
        <end position="137"/>
    </location>
</feature>
<proteinExistence type="predicted"/>
<evidence type="ECO:0000313" key="2">
    <source>
        <dbReference type="EMBL" id="KAF7812114.1"/>
    </source>
</evidence>
<name>A0A834T8X5_9FABA</name>
<dbReference type="AlphaFoldDB" id="A0A834T8X5"/>
<dbReference type="EMBL" id="JAAIUW010000010">
    <property type="protein sequence ID" value="KAF7812114.1"/>
    <property type="molecule type" value="Genomic_DNA"/>
</dbReference>
<comment type="caution">
    <text evidence="2">The sequence shown here is derived from an EMBL/GenBank/DDBJ whole genome shotgun (WGS) entry which is preliminary data.</text>
</comment>
<keyword evidence="3" id="KW-1185">Reference proteome</keyword>
<gene>
    <name evidence="2" type="ORF">G2W53_033090</name>
</gene>
<feature type="signal peptide" evidence="1">
    <location>
        <begin position="1"/>
        <end position="25"/>
    </location>
</feature>
<evidence type="ECO:0000256" key="1">
    <source>
        <dbReference type="SAM" id="SignalP"/>
    </source>
</evidence>
<dbReference type="Proteomes" id="UP000634136">
    <property type="component" value="Unassembled WGS sequence"/>
</dbReference>
<accession>A0A834T8X5</accession>
<protein>
    <submittedName>
        <fullName evidence="2">Uncharacterized protein</fullName>
    </submittedName>
</protein>
<keyword evidence="1" id="KW-0732">Signal</keyword>
<reference evidence="2" key="1">
    <citation type="submission" date="2020-09" db="EMBL/GenBank/DDBJ databases">
        <title>Genome-Enabled Discovery of Anthraquinone Biosynthesis in Senna tora.</title>
        <authorList>
            <person name="Kang S.-H."/>
            <person name="Pandey R.P."/>
            <person name="Lee C.-M."/>
            <person name="Sim J.-S."/>
            <person name="Jeong J.-T."/>
            <person name="Choi B.-S."/>
            <person name="Jung M."/>
            <person name="Ginzburg D."/>
            <person name="Zhao K."/>
            <person name="Won S.Y."/>
            <person name="Oh T.-J."/>
            <person name="Yu Y."/>
            <person name="Kim N.-H."/>
            <person name="Lee O.R."/>
            <person name="Lee T.-H."/>
            <person name="Bashyal P."/>
            <person name="Kim T.-S."/>
            <person name="Lee W.-H."/>
            <person name="Kawkins C."/>
            <person name="Kim C.-K."/>
            <person name="Kim J.S."/>
            <person name="Ahn B.O."/>
            <person name="Rhee S.Y."/>
            <person name="Sohng J.K."/>
        </authorList>
    </citation>
    <scope>NUCLEOTIDE SEQUENCE</scope>
    <source>
        <tissue evidence="2">Leaf</tissue>
    </source>
</reference>
<organism evidence="2 3">
    <name type="scientific">Senna tora</name>
    <dbReference type="NCBI Taxonomy" id="362788"/>
    <lineage>
        <taxon>Eukaryota</taxon>
        <taxon>Viridiplantae</taxon>
        <taxon>Streptophyta</taxon>
        <taxon>Embryophyta</taxon>
        <taxon>Tracheophyta</taxon>
        <taxon>Spermatophyta</taxon>
        <taxon>Magnoliopsida</taxon>
        <taxon>eudicotyledons</taxon>
        <taxon>Gunneridae</taxon>
        <taxon>Pentapetalae</taxon>
        <taxon>rosids</taxon>
        <taxon>fabids</taxon>
        <taxon>Fabales</taxon>
        <taxon>Fabaceae</taxon>
        <taxon>Caesalpinioideae</taxon>
        <taxon>Cassia clade</taxon>
        <taxon>Senna</taxon>
    </lineage>
</organism>
<evidence type="ECO:0000313" key="3">
    <source>
        <dbReference type="Proteomes" id="UP000634136"/>
    </source>
</evidence>
<sequence>MHVTSSSSLLSLVFFLSHFFNGANADLVAAFGFPSEFPYDFDRFLLLLGSGPSMDSVAGSTAIESTNDVDEDFFVDLARLLSQSTLNEIPKLTVPTCCVRDKSEVALNCVEYVYNINDFSFSFFFFSEFDWFEMVLN</sequence>